<name>A0A9K3NRH6_HELAN</name>
<dbReference type="EMBL" id="MNCJ02000319">
    <property type="protein sequence ID" value="KAF5809225.1"/>
    <property type="molecule type" value="Genomic_DNA"/>
</dbReference>
<evidence type="ECO:0000313" key="1">
    <source>
        <dbReference type="EMBL" id="KAF5809225.1"/>
    </source>
</evidence>
<keyword evidence="2" id="KW-1185">Reference proteome</keyword>
<reference evidence="1" key="1">
    <citation type="journal article" date="2017" name="Nature">
        <title>The sunflower genome provides insights into oil metabolism, flowering and Asterid evolution.</title>
        <authorList>
            <person name="Badouin H."/>
            <person name="Gouzy J."/>
            <person name="Grassa C.J."/>
            <person name="Murat F."/>
            <person name="Staton S.E."/>
            <person name="Cottret L."/>
            <person name="Lelandais-Briere C."/>
            <person name="Owens G.L."/>
            <person name="Carrere S."/>
            <person name="Mayjonade B."/>
            <person name="Legrand L."/>
            <person name="Gill N."/>
            <person name="Kane N.C."/>
            <person name="Bowers J.E."/>
            <person name="Hubner S."/>
            <person name="Bellec A."/>
            <person name="Berard A."/>
            <person name="Berges H."/>
            <person name="Blanchet N."/>
            <person name="Boniface M.C."/>
            <person name="Brunel D."/>
            <person name="Catrice O."/>
            <person name="Chaidir N."/>
            <person name="Claudel C."/>
            <person name="Donnadieu C."/>
            <person name="Faraut T."/>
            <person name="Fievet G."/>
            <person name="Helmstetter N."/>
            <person name="King M."/>
            <person name="Knapp S.J."/>
            <person name="Lai Z."/>
            <person name="Le Paslier M.C."/>
            <person name="Lippi Y."/>
            <person name="Lorenzon L."/>
            <person name="Mandel J.R."/>
            <person name="Marage G."/>
            <person name="Marchand G."/>
            <person name="Marquand E."/>
            <person name="Bret-Mestries E."/>
            <person name="Morien E."/>
            <person name="Nambeesan S."/>
            <person name="Nguyen T."/>
            <person name="Pegot-Espagnet P."/>
            <person name="Pouilly N."/>
            <person name="Raftis F."/>
            <person name="Sallet E."/>
            <person name="Schiex T."/>
            <person name="Thomas J."/>
            <person name="Vandecasteele C."/>
            <person name="Vares D."/>
            <person name="Vear F."/>
            <person name="Vautrin S."/>
            <person name="Crespi M."/>
            <person name="Mangin B."/>
            <person name="Burke J.M."/>
            <person name="Salse J."/>
            <person name="Munos S."/>
            <person name="Vincourt P."/>
            <person name="Rieseberg L.H."/>
            <person name="Langlade N.B."/>
        </authorList>
    </citation>
    <scope>NUCLEOTIDE SEQUENCE</scope>
    <source>
        <tissue evidence="1">Leaves</tissue>
    </source>
</reference>
<protein>
    <submittedName>
        <fullName evidence="1">Uncharacterized protein</fullName>
    </submittedName>
</protein>
<gene>
    <name evidence="1" type="ORF">HanXRQr2_Chr04g0154621</name>
</gene>
<dbReference type="Proteomes" id="UP000215914">
    <property type="component" value="Unassembled WGS sequence"/>
</dbReference>
<comment type="caution">
    <text evidence="1">The sequence shown here is derived from an EMBL/GenBank/DDBJ whole genome shotgun (WGS) entry which is preliminary data.</text>
</comment>
<dbReference type="AlphaFoldDB" id="A0A9K3NRH6"/>
<dbReference type="Gramene" id="mRNA:HanXRQr2_Chr04g0154621">
    <property type="protein sequence ID" value="CDS:HanXRQr2_Chr04g0154621.1"/>
    <property type="gene ID" value="HanXRQr2_Chr04g0154621"/>
</dbReference>
<organism evidence="1 2">
    <name type="scientific">Helianthus annuus</name>
    <name type="common">Common sunflower</name>
    <dbReference type="NCBI Taxonomy" id="4232"/>
    <lineage>
        <taxon>Eukaryota</taxon>
        <taxon>Viridiplantae</taxon>
        <taxon>Streptophyta</taxon>
        <taxon>Embryophyta</taxon>
        <taxon>Tracheophyta</taxon>
        <taxon>Spermatophyta</taxon>
        <taxon>Magnoliopsida</taxon>
        <taxon>eudicotyledons</taxon>
        <taxon>Gunneridae</taxon>
        <taxon>Pentapetalae</taxon>
        <taxon>asterids</taxon>
        <taxon>campanulids</taxon>
        <taxon>Asterales</taxon>
        <taxon>Asteraceae</taxon>
        <taxon>Asteroideae</taxon>
        <taxon>Heliantheae alliance</taxon>
        <taxon>Heliantheae</taxon>
        <taxon>Helianthus</taxon>
    </lineage>
</organism>
<reference evidence="1" key="2">
    <citation type="submission" date="2020-06" db="EMBL/GenBank/DDBJ databases">
        <title>Helianthus annuus Genome sequencing and assembly Release 2.</title>
        <authorList>
            <person name="Gouzy J."/>
            <person name="Langlade N."/>
            <person name="Munos S."/>
        </authorList>
    </citation>
    <scope>NUCLEOTIDE SEQUENCE</scope>
    <source>
        <tissue evidence="1">Leaves</tissue>
    </source>
</reference>
<proteinExistence type="predicted"/>
<evidence type="ECO:0000313" key="2">
    <source>
        <dbReference type="Proteomes" id="UP000215914"/>
    </source>
</evidence>
<sequence>MILGIAAIIKDCKSDHTNYTTLIQHKHIYIYFLRFTKKKKKKKSIPLFGRYTRQFDH</sequence>
<accession>A0A9K3NRH6</accession>